<dbReference type="PROSITE" id="PS50850">
    <property type="entry name" value="MFS"/>
    <property type="match status" value="1"/>
</dbReference>
<evidence type="ECO:0000256" key="6">
    <source>
        <dbReference type="ARBA" id="ARBA00024338"/>
    </source>
</evidence>
<evidence type="ECO:0000256" key="7">
    <source>
        <dbReference type="SAM" id="Phobius"/>
    </source>
</evidence>
<protein>
    <recommendedName>
        <fullName evidence="8">Major facilitator superfamily (MFS) profile domain-containing protein</fullName>
    </recommendedName>
</protein>
<dbReference type="InterPro" id="IPR036259">
    <property type="entry name" value="MFS_trans_sf"/>
</dbReference>
<sequence>MVLEVNASEDNEVVSIIEESAERKVSNSVSSGSEAPRALKTSRCASVDGDVPVPWWYTPKRLLALYCFVWFLVYVDMGLLSSNGVTGTSSTDPNNTSQDAKIEGGMQMDFQLTYAQLGLLPAMFMAGLMVSCLVFNELCNYVNSFRLIGVGLGMWMLGAIFTGVSQNFGFLLFARIFMGAGEASVMTLTGPFIDDVAPPASKARWFAWLSLFPSLGVAVGYLYGNLATVINWRICFYIEAAVALPIVLFCLFATPVKLRGKEEQTATISENKAAKMKWRARFINSWKDLGTELKVLHKQPVFLANAWGFVPVQACLGVFTFWGPKAAKDILRADENVVSYLLGGITVGTAVVGTIGGGWLLDRVGSSLRNAMTIQLFASIVALVFSLLAFLTSPSLPIFAPLLTIGLLGIFVTTAPLYAVSMWTVPVPMRPVGQAFQIIIMHLFGDVPSPPIIGAIQGRLLNWRTSMAIIVATLGISISCYLFGALYAPRAVDYREELVKEEITNEEASKEGV</sequence>
<feature type="transmembrane region" description="Helical" evidence="7">
    <location>
        <begin position="467"/>
        <end position="488"/>
    </location>
</feature>
<feature type="transmembrane region" description="Helical" evidence="7">
    <location>
        <begin position="62"/>
        <end position="80"/>
    </location>
</feature>
<dbReference type="Proteomes" id="UP001491310">
    <property type="component" value="Unassembled WGS sequence"/>
</dbReference>
<dbReference type="Gene3D" id="1.20.1250.20">
    <property type="entry name" value="MFS general substrate transporter like domains"/>
    <property type="match status" value="1"/>
</dbReference>
<dbReference type="PANTHER" id="PTHR23505">
    <property type="entry name" value="SPINSTER"/>
    <property type="match status" value="1"/>
</dbReference>
<dbReference type="PANTHER" id="PTHR23505:SF79">
    <property type="entry name" value="PROTEIN SPINSTER"/>
    <property type="match status" value="1"/>
</dbReference>
<name>A0ABR2YPT5_9CHLO</name>
<evidence type="ECO:0000313" key="10">
    <source>
        <dbReference type="Proteomes" id="UP001491310"/>
    </source>
</evidence>
<accession>A0ABR2YPT5</accession>
<comment type="caution">
    <text evidence="9">The sequence shown here is derived from an EMBL/GenBank/DDBJ whole genome shotgun (WGS) entry which is preliminary data.</text>
</comment>
<evidence type="ECO:0000256" key="3">
    <source>
        <dbReference type="ARBA" id="ARBA00022692"/>
    </source>
</evidence>
<dbReference type="InterPro" id="IPR020846">
    <property type="entry name" value="MFS_dom"/>
</dbReference>
<feature type="transmembrane region" description="Helical" evidence="7">
    <location>
        <begin position="114"/>
        <end position="135"/>
    </location>
</feature>
<dbReference type="InterPro" id="IPR011701">
    <property type="entry name" value="MFS"/>
</dbReference>
<keyword evidence="2" id="KW-0813">Transport</keyword>
<feature type="transmembrane region" description="Helical" evidence="7">
    <location>
        <begin position="230"/>
        <end position="252"/>
    </location>
</feature>
<evidence type="ECO:0000256" key="2">
    <source>
        <dbReference type="ARBA" id="ARBA00022448"/>
    </source>
</evidence>
<feature type="transmembrane region" description="Helical" evidence="7">
    <location>
        <begin position="205"/>
        <end position="224"/>
    </location>
</feature>
<reference evidence="9 10" key="1">
    <citation type="journal article" date="2024" name="Nat. Commun.">
        <title>Phylogenomics reveals the evolutionary origins of lichenization in chlorophyte algae.</title>
        <authorList>
            <person name="Puginier C."/>
            <person name="Libourel C."/>
            <person name="Otte J."/>
            <person name="Skaloud P."/>
            <person name="Haon M."/>
            <person name="Grisel S."/>
            <person name="Petersen M."/>
            <person name="Berrin J.G."/>
            <person name="Delaux P.M."/>
            <person name="Dal Grande F."/>
            <person name="Keller J."/>
        </authorList>
    </citation>
    <scope>NUCLEOTIDE SEQUENCE [LARGE SCALE GENOMIC DNA]</scope>
    <source>
        <strain evidence="9 10">SAG 216-7</strain>
    </source>
</reference>
<dbReference type="Pfam" id="PF07690">
    <property type="entry name" value="MFS_1"/>
    <property type="match status" value="1"/>
</dbReference>
<evidence type="ECO:0000259" key="8">
    <source>
        <dbReference type="PROSITE" id="PS50850"/>
    </source>
</evidence>
<keyword evidence="5 7" id="KW-0472">Membrane</keyword>
<keyword evidence="4 7" id="KW-1133">Transmembrane helix</keyword>
<dbReference type="SUPFAM" id="SSF103473">
    <property type="entry name" value="MFS general substrate transporter"/>
    <property type="match status" value="1"/>
</dbReference>
<comment type="subcellular location">
    <subcellularLocation>
        <location evidence="1">Membrane</location>
        <topology evidence="1">Multi-pass membrane protein</topology>
    </subcellularLocation>
</comment>
<feature type="transmembrane region" description="Helical" evidence="7">
    <location>
        <begin position="301"/>
        <end position="322"/>
    </location>
</feature>
<feature type="domain" description="Major facilitator superfamily (MFS) profile" evidence="8">
    <location>
        <begin position="62"/>
        <end position="492"/>
    </location>
</feature>
<evidence type="ECO:0000256" key="5">
    <source>
        <dbReference type="ARBA" id="ARBA00023136"/>
    </source>
</evidence>
<feature type="transmembrane region" description="Helical" evidence="7">
    <location>
        <begin position="398"/>
        <end position="420"/>
    </location>
</feature>
<evidence type="ECO:0000256" key="1">
    <source>
        <dbReference type="ARBA" id="ARBA00004141"/>
    </source>
</evidence>
<dbReference type="EMBL" id="JALJOT010000007">
    <property type="protein sequence ID" value="KAK9909016.1"/>
    <property type="molecule type" value="Genomic_DNA"/>
</dbReference>
<feature type="transmembrane region" description="Helical" evidence="7">
    <location>
        <begin position="337"/>
        <end position="361"/>
    </location>
</feature>
<evidence type="ECO:0000256" key="4">
    <source>
        <dbReference type="ARBA" id="ARBA00022989"/>
    </source>
</evidence>
<gene>
    <name evidence="9" type="ORF">WJX75_006077</name>
</gene>
<comment type="similarity">
    <text evidence="6">Belongs to the major facilitator superfamily. Spinster (TC 2.A.1.49) family.</text>
</comment>
<dbReference type="InterPro" id="IPR044770">
    <property type="entry name" value="MFS_spinster-like"/>
</dbReference>
<feature type="transmembrane region" description="Helical" evidence="7">
    <location>
        <begin position="373"/>
        <end position="392"/>
    </location>
</feature>
<keyword evidence="10" id="KW-1185">Reference proteome</keyword>
<keyword evidence="3 7" id="KW-0812">Transmembrane</keyword>
<organism evidence="9 10">
    <name type="scientific">Coccomyxa subellipsoidea</name>
    <dbReference type="NCBI Taxonomy" id="248742"/>
    <lineage>
        <taxon>Eukaryota</taxon>
        <taxon>Viridiplantae</taxon>
        <taxon>Chlorophyta</taxon>
        <taxon>core chlorophytes</taxon>
        <taxon>Trebouxiophyceae</taxon>
        <taxon>Trebouxiophyceae incertae sedis</taxon>
        <taxon>Coccomyxaceae</taxon>
        <taxon>Coccomyxa</taxon>
    </lineage>
</organism>
<proteinExistence type="inferred from homology"/>
<evidence type="ECO:0000313" key="9">
    <source>
        <dbReference type="EMBL" id="KAK9909016.1"/>
    </source>
</evidence>
<feature type="transmembrane region" description="Helical" evidence="7">
    <location>
        <begin position="147"/>
        <end position="164"/>
    </location>
</feature>